<evidence type="ECO:0000256" key="7">
    <source>
        <dbReference type="SAM" id="Phobius"/>
    </source>
</evidence>
<dbReference type="AlphaFoldDB" id="A0A8J8TS03"/>
<dbReference type="EMBL" id="PHNJ01000006">
    <property type="protein sequence ID" value="TYL38244.1"/>
    <property type="molecule type" value="Genomic_DNA"/>
</dbReference>
<feature type="transmembrane region" description="Helical" evidence="7">
    <location>
        <begin position="228"/>
        <end position="253"/>
    </location>
</feature>
<dbReference type="PANTHER" id="PTHR30213">
    <property type="entry name" value="INNER MEMBRANE PROTEIN YHJD"/>
    <property type="match status" value="1"/>
</dbReference>
<reference evidence="8" key="1">
    <citation type="submission" date="2017-11" db="EMBL/GenBank/DDBJ databases">
        <authorList>
            <person name="Kajale S.C."/>
            <person name="Sharma A."/>
        </authorList>
    </citation>
    <scope>NUCLEOTIDE SEQUENCE</scope>
    <source>
        <strain evidence="8">LS1_42</strain>
    </source>
</reference>
<proteinExistence type="predicted"/>
<evidence type="ECO:0000256" key="2">
    <source>
        <dbReference type="ARBA" id="ARBA00022475"/>
    </source>
</evidence>
<evidence type="ECO:0000313" key="8">
    <source>
        <dbReference type="EMBL" id="TYL38244.1"/>
    </source>
</evidence>
<comment type="subcellular location">
    <subcellularLocation>
        <location evidence="1">Cell membrane</location>
        <topology evidence="1">Multi-pass membrane protein</topology>
    </subcellularLocation>
</comment>
<keyword evidence="3 7" id="KW-0812">Transmembrane</keyword>
<evidence type="ECO:0000256" key="4">
    <source>
        <dbReference type="ARBA" id="ARBA00022989"/>
    </source>
</evidence>
<feature type="transmembrane region" description="Helical" evidence="7">
    <location>
        <begin position="21"/>
        <end position="48"/>
    </location>
</feature>
<dbReference type="Proteomes" id="UP000766904">
    <property type="component" value="Unassembled WGS sequence"/>
</dbReference>
<dbReference type="InterPro" id="IPR017039">
    <property type="entry name" value="Virul_fac_BrkB"/>
</dbReference>
<evidence type="ECO:0000313" key="9">
    <source>
        <dbReference type="Proteomes" id="UP000766904"/>
    </source>
</evidence>
<dbReference type="PANTHER" id="PTHR30213:SF0">
    <property type="entry name" value="UPF0761 MEMBRANE PROTEIN YIHY"/>
    <property type="match status" value="1"/>
</dbReference>
<keyword evidence="4 7" id="KW-1133">Transmembrane helix</keyword>
<keyword evidence="5 7" id="KW-0472">Membrane</keyword>
<dbReference type="RefSeq" id="WP_148858558.1">
    <property type="nucleotide sequence ID" value="NZ_PHNJ01000006.1"/>
</dbReference>
<dbReference type="OrthoDB" id="204872at2157"/>
<sequence length="283" mass="29644">MDLRRAGSVARDVVSVIRENNVTFMAGSIAHAAFLSILPLLLLLFIVVGAVGNEYLTEQVVAMAHEHLSPAGEGLVFEALTHASERAGASLIGVASLLWGMLRIFRGINTAFDELYGGEGSSFPKKLLDGVVVFGVILIATVGAGFVAATFAAVDHPLVEAVAPFALFAGLTVAFFPMYYVFPDPDLAVREALPGAIVAAAGWVLLEGVFGVYVGLVDTVGTYETLGAVILLLVWLYGNALVLLVGTAVNVVIGGYHTAGEEFGTDDGTDTDDETDSTEPVRV</sequence>
<organism evidence="8 9">
    <name type="scientific">Natronococcus pandeyae</name>
    <dbReference type="NCBI Taxonomy" id="2055836"/>
    <lineage>
        <taxon>Archaea</taxon>
        <taxon>Methanobacteriati</taxon>
        <taxon>Methanobacteriota</taxon>
        <taxon>Stenosarchaea group</taxon>
        <taxon>Halobacteria</taxon>
        <taxon>Halobacteriales</taxon>
        <taxon>Natrialbaceae</taxon>
        <taxon>Natronococcus</taxon>
    </lineage>
</organism>
<keyword evidence="9" id="KW-1185">Reference proteome</keyword>
<feature type="region of interest" description="Disordered" evidence="6">
    <location>
        <begin position="263"/>
        <end position="283"/>
    </location>
</feature>
<evidence type="ECO:0000256" key="6">
    <source>
        <dbReference type="SAM" id="MobiDB-lite"/>
    </source>
</evidence>
<dbReference type="NCBIfam" id="TIGR00765">
    <property type="entry name" value="yihY_not_rbn"/>
    <property type="match status" value="1"/>
</dbReference>
<comment type="caution">
    <text evidence="8">The sequence shown here is derived from an EMBL/GenBank/DDBJ whole genome shotgun (WGS) entry which is preliminary data.</text>
</comment>
<dbReference type="GO" id="GO:0005886">
    <property type="term" value="C:plasma membrane"/>
    <property type="evidence" value="ECO:0007669"/>
    <property type="project" value="UniProtKB-SubCell"/>
</dbReference>
<feature type="transmembrane region" description="Helical" evidence="7">
    <location>
        <begin position="127"/>
        <end position="149"/>
    </location>
</feature>
<feature type="transmembrane region" description="Helical" evidence="7">
    <location>
        <begin position="193"/>
        <end position="216"/>
    </location>
</feature>
<gene>
    <name evidence="8" type="ORF">CV102_13695</name>
</gene>
<dbReference type="Pfam" id="PF03631">
    <property type="entry name" value="Virul_fac_BrkB"/>
    <property type="match status" value="1"/>
</dbReference>
<protein>
    <submittedName>
        <fullName evidence="8">YihY/virulence factor BrkB family protein</fullName>
    </submittedName>
</protein>
<evidence type="ECO:0000256" key="5">
    <source>
        <dbReference type="ARBA" id="ARBA00023136"/>
    </source>
</evidence>
<feature type="transmembrane region" description="Helical" evidence="7">
    <location>
        <begin position="161"/>
        <end position="181"/>
    </location>
</feature>
<accession>A0A8J8TS03</accession>
<keyword evidence="2" id="KW-1003">Cell membrane</keyword>
<evidence type="ECO:0000256" key="1">
    <source>
        <dbReference type="ARBA" id="ARBA00004651"/>
    </source>
</evidence>
<name>A0A8J8TS03_9EURY</name>
<feature type="compositionally biased region" description="Acidic residues" evidence="6">
    <location>
        <begin position="263"/>
        <end position="277"/>
    </location>
</feature>
<dbReference type="PIRSF" id="PIRSF035875">
    <property type="entry name" value="RNase_BN"/>
    <property type="match status" value="1"/>
</dbReference>
<evidence type="ECO:0000256" key="3">
    <source>
        <dbReference type="ARBA" id="ARBA00022692"/>
    </source>
</evidence>